<dbReference type="InterPro" id="IPR014756">
    <property type="entry name" value="Ig_E-set"/>
</dbReference>
<feature type="transmembrane region" description="Helical" evidence="1">
    <location>
        <begin position="23"/>
        <end position="44"/>
    </location>
</feature>
<sequence length="537" mass="55664">MNTDSLTTPGAPAREPSTWRPGVGVAALGGLVSIGLGLALAELLAVLGGRLSLTGAAASPLTSLGQSFIGLTPEWLKQFAISTFGQNDKVALTVGMGVTVAIAAAVIGIVARWRLTVAVVVAAALLVVAGIAILTRTGSGPVDLLPLVIGGVAGVALLITLFRRAGDPEAALTGEVHSGSGGRADRRRFLQWAGIGAAGAAVAGVAARFLPNSAQSAASRGSITLPTPTDVQQIASDVALDVPGLTPFVTDNANFYRVDTAFVVPQLTTQGWQLRIHGLVDREITLDFDALTGRPALQRMITLTCVSNPVGGDLAGNATWQGVRLADLLAEAGPQDGADCVLSTSVDGFTVTTPLAALTDGRDALLAYAMNGEPLPVEHGFPVRMVVPGLYGYVSATKWVVDLEVTKFADVSAYWTDRGWAAQAPIKTASRIDVPASFANLPVGTVTVAGVAWAQHRGVAKVQVRVDKGEWQDATLSGDVSVDTWRQWEWQWPADRGQHTIECRAIDGNGDAQAEQVVGTVPDGATGLDSRVVTVTV</sequence>
<dbReference type="OrthoDB" id="9795587at2"/>
<dbReference type="GO" id="GO:0043546">
    <property type="term" value="F:molybdopterin cofactor binding"/>
    <property type="evidence" value="ECO:0007669"/>
    <property type="project" value="TreeGrafter"/>
</dbReference>
<organism evidence="3 4">
    <name type="scientific">Nakamurella flava</name>
    <dbReference type="NCBI Taxonomy" id="2576308"/>
    <lineage>
        <taxon>Bacteria</taxon>
        <taxon>Bacillati</taxon>
        <taxon>Actinomycetota</taxon>
        <taxon>Actinomycetes</taxon>
        <taxon>Nakamurellales</taxon>
        <taxon>Nakamurellaceae</taxon>
        <taxon>Nakamurella</taxon>
    </lineage>
</organism>
<keyword evidence="1" id="KW-0812">Transmembrane</keyword>
<dbReference type="PANTHER" id="PTHR19372:SF7">
    <property type="entry name" value="SULFITE OXIDASE, MITOCHONDRIAL"/>
    <property type="match status" value="1"/>
</dbReference>
<dbReference type="Pfam" id="PF00174">
    <property type="entry name" value="Oxidored_molyb"/>
    <property type="match status" value="1"/>
</dbReference>
<dbReference type="AlphaFoldDB" id="A0A4V6CRJ1"/>
<dbReference type="GO" id="GO:0006790">
    <property type="term" value="P:sulfur compound metabolic process"/>
    <property type="evidence" value="ECO:0007669"/>
    <property type="project" value="TreeGrafter"/>
</dbReference>
<gene>
    <name evidence="3" type="ORF">FDO65_16810</name>
</gene>
<evidence type="ECO:0000313" key="4">
    <source>
        <dbReference type="Proteomes" id="UP000306985"/>
    </source>
</evidence>
<dbReference type="PANTHER" id="PTHR19372">
    <property type="entry name" value="SULFITE REDUCTASE"/>
    <property type="match status" value="1"/>
</dbReference>
<proteinExistence type="predicted"/>
<dbReference type="GO" id="GO:0008482">
    <property type="term" value="F:sulfite oxidase activity"/>
    <property type="evidence" value="ECO:0007669"/>
    <property type="project" value="TreeGrafter"/>
</dbReference>
<dbReference type="SUPFAM" id="SSF56524">
    <property type="entry name" value="Oxidoreductase molybdopterin-binding domain"/>
    <property type="match status" value="1"/>
</dbReference>
<reference evidence="3 4" key="1">
    <citation type="submission" date="2019-05" db="EMBL/GenBank/DDBJ databases">
        <title>Nakamurella sp. N5BH11, whole genome shotgun sequence.</title>
        <authorList>
            <person name="Tuo L."/>
        </authorList>
    </citation>
    <scope>NUCLEOTIDE SEQUENCE [LARGE SCALE GENOMIC DNA]</scope>
    <source>
        <strain evidence="3 4">N5BH11</strain>
    </source>
</reference>
<name>A0A4V6CRJ1_9ACTN</name>
<keyword evidence="1" id="KW-0472">Membrane</keyword>
<dbReference type="EMBL" id="SZZH01000004">
    <property type="protein sequence ID" value="TKV57795.1"/>
    <property type="molecule type" value="Genomic_DNA"/>
</dbReference>
<dbReference type="GO" id="GO:0020037">
    <property type="term" value="F:heme binding"/>
    <property type="evidence" value="ECO:0007669"/>
    <property type="project" value="TreeGrafter"/>
</dbReference>
<feature type="transmembrane region" description="Helical" evidence="1">
    <location>
        <begin position="117"/>
        <end position="138"/>
    </location>
</feature>
<feature type="domain" description="Oxidoreductase molybdopterin-binding" evidence="2">
    <location>
        <begin position="263"/>
        <end position="409"/>
    </location>
</feature>
<dbReference type="RefSeq" id="WP_137450879.1">
    <property type="nucleotide sequence ID" value="NZ_SZZH01000004.1"/>
</dbReference>
<evidence type="ECO:0000256" key="1">
    <source>
        <dbReference type="SAM" id="Phobius"/>
    </source>
</evidence>
<keyword evidence="1" id="KW-1133">Transmembrane helix</keyword>
<comment type="caution">
    <text evidence="3">The sequence shown here is derived from an EMBL/GenBank/DDBJ whole genome shotgun (WGS) entry which is preliminary data.</text>
</comment>
<evidence type="ECO:0000313" key="3">
    <source>
        <dbReference type="EMBL" id="TKV57795.1"/>
    </source>
</evidence>
<dbReference type="SUPFAM" id="SSF81296">
    <property type="entry name" value="E set domains"/>
    <property type="match status" value="1"/>
</dbReference>
<feature type="transmembrane region" description="Helical" evidence="1">
    <location>
        <begin position="189"/>
        <end position="210"/>
    </location>
</feature>
<dbReference type="Gene3D" id="3.90.420.10">
    <property type="entry name" value="Oxidoreductase, molybdopterin-binding domain"/>
    <property type="match status" value="1"/>
</dbReference>
<feature type="transmembrane region" description="Helical" evidence="1">
    <location>
        <begin position="144"/>
        <end position="162"/>
    </location>
</feature>
<keyword evidence="4" id="KW-1185">Reference proteome</keyword>
<dbReference type="InterPro" id="IPR036374">
    <property type="entry name" value="OxRdtase_Mopterin-bd_sf"/>
</dbReference>
<protein>
    <submittedName>
        <fullName evidence="3">Molybdopterin-binding oxidoreductase</fullName>
    </submittedName>
</protein>
<dbReference type="Gene3D" id="2.60.40.650">
    <property type="match status" value="1"/>
</dbReference>
<accession>A0A4V6CRJ1</accession>
<dbReference type="Proteomes" id="UP000306985">
    <property type="component" value="Unassembled WGS sequence"/>
</dbReference>
<feature type="transmembrane region" description="Helical" evidence="1">
    <location>
        <begin position="90"/>
        <end position="110"/>
    </location>
</feature>
<dbReference type="InterPro" id="IPR000572">
    <property type="entry name" value="OxRdtase_Mopterin-bd_dom"/>
</dbReference>
<evidence type="ECO:0000259" key="2">
    <source>
        <dbReference type="Pfam" id="PF00174"/>
    </source>
</evidence>